<feature type="compositionally biased region" description="Basic and acidic residues" evidence="2">
    <location>
        <begin position="140"/>
        <end position="153"/>
    </location>
</feature>
<feature type="transmembrane region" description="Helical" evidence="3">
    <location>
        <begin position="40"/>
        <end position="62"/>
    </location>
</feature>
<proteinExistence type="predicted"/>
<name>A0A9W6JLF3_9HYPH</name>
<evidence type="ECO:0000256" key="1">
    <source>
        <dbReference type="SAM" id="Coils"/>
    </source>
</evidence>
<evidence type="ECO:0000313" key="5">
    <source>
        <dbReference type="Proteomes" id="UP001143309"/>
    </source>
</evidence>
<dbReference type="AlphaFoldDB" id="A0A9W6JLF3"/>
<sequence length="298" mass="31542">MTVDPLAARMASGGGAARPIGAAAFVARERRRRERARNPASALFGAGIIALAAGGWVAFAWAPAPTSAGSVDAAPPQAAGDRAKLDEDVRRLSHERAAQAEEVAEQEKRIAELVERRKTLEKQVADLAAPLSDPGNAERAPTERSEPAARDDTPVEESSNAARERAAVMTSTDAPERPGATPPLETANADPGAEATAAPGPVRVFIHVRAGDPTARARADALAQALQDDGVEVAGIRGVPRAVRRDTVRYYYDDDQLAVGTLERALRGASSRSSAPLTQDFRNRRIAPRKGTLEIWLS</sequence>
<dbReference type="Proteomes" id="UP001143309">
    <property type="component" value="Unassembled WGS sequence"/>
</dbReference>
<evidence type="ECO:0000256" key="2">
    <source>
        <dbReference type="SAM" id="MobiDB-lite"/>
    </source>
</evidence>
<evidence type="ECO:0000256" key="3">
    <source>
        <dbReference type="SAM" id="Phobius"/>
    </source>
</evidence>
<dbReference type="EMBL" id="BSFL01000002">
    <property type="protein sequence ID" value="GLK79801.1"/>
    <property type="molecule type" value="Genomic_DNA"/>
</dbReference>
<protein>
    <submittedName>
        <fullName evidence="4">Uncharacterized protein</fullName>
    </submittedName>
</protein>
<accession>A0A9W6JLF3</accession>
<gene>
    <name evidence="4" type="ORF">GCM10008174_15420</name>
</gene>
<comment type="caution">
    <text evidence="4">The sequence shown here is derived from an EMBL/GenBank/DDBJ whole genome shotgun (WGS) entry which is preliminary data.</text>
</comment>
<keyword evidence="3" id="KW-0812">Transmembrane</keyword>
<feature type="coiled-coil region" evidence="1">
    <location>
        <begin position="82"/>
        <end position="123"/>
    </location>
</feature>
<evidence type="ECO:0000313" key="4">
    <source>
        <dbReference type="EMBL" id="GLK79801.1"/>
    </source>
</evidence>
<keyword evidence="1" id="KW-0175">Coiled coil</keyword>
<keyword evidence="5" id="KW-1185">Reference proteome</keyword>
<organism evidence="4 5">
    <name type="scientific">Methylopila turkensis</name>
    <dbReference type="NCBI Taxonomy" id="1437816"/>
    <lineage>
        <taxon>Bacteria</taxon>
        <taxon>Pseudomonadati</taxon>
        <taxon>Pseudomonadota</taxon>
        <taxon>Alphaproteobacteria</taxon>
        <taxon>Hyphomicrobiales</taxon>
        <taxon>Methylopilaceae</taxon>
        <taxon>Methylopila</taxon>
    </lineage>
</organism>
<keyword evidence="3" id="KW-0472">Membrane</keyword>
<reference evidence="4" key="1">
    <citation type="journal article" date="2014" name="Int. J. Syst. Evol. Microbiol.">
        <title>Complete genome sequence of Corynebacterium casei LMG S-19264T (=DSM 44701T), isolated from a smear-ripened cheese.</title>
        <authorList>
            <consortium name="US DOE Joint Genome Institute (JGI-PGF)"/>
            <person name="Walter F."/>
            <person name="Albersmeier A."/>
            <person name="Kalinowski J."/>
            <person name="Ruckert C."/>
        </authorList>
    </citation>
    <scope>NUCLEOTIDE SEQUENCE</scope>
    <source>
        <strain evidence="4">VKM B-2748</strain>
    </source>
</reference>
<feature type="region of interest" description="Disordered" evidence="2">
    <location>
        <begin position="126"/>
        <end position="198"/>
    </location>
</feature>
<keyword evidence="3" id="KW-1133">Transmembrane helix</keyword>
<reference evidence="4" key="2">
    <citation type="submission" date="2023-01" db="EMBL/GenBank/DDBJ databases">
        <authorList>
            <person name="Sun Q."/>
            <person name="Evtushenko L."/>
        </authorList>
    </citation>
    <scope>NUCLEOTIDE SEQUENCE</scope>
    <source>
        <strain evidence="4">VKM B-2748</strain>
    </source>
</reference>